<name>A0A428P0C7_9HYPO</name>
<sequence length="185" mass="20898">MTIPGISSPPPGSQGQARIDSFARHYLEMHPDYENLTQPQSTSIRANFMEMVYQDWDGKILGHLPALAQHNDVSRAAAWMTEQGTYQPQTHIRLYVGLDLESARTAAADAYDKAEHEAVKQHNIKVLIYMTRRELLIENGKLPPGECGFPLVKENYVSWMLSSGQDFTTHITAGSKEELERIPTW</sequence>
<accession>A0A428P0C7</accession>
<keyword evidence="2" id="KW-1185">Reference proteome</keyword>
<dbReference type="Proteomes" id="UP000288168">
    <property type="component" value="Unassembled WGS sequence"/>
</dbReference>
<dbReference type="AlphaFoldDB" id="A0A428P0C7"/>
<proteinExistence type="predicted"/>
<protein>
    <submittedName>
        <fullName evidence="1">Uncharacterized protein</fullName>
    </submittedName>
</protein>
<evidence type="ECO:0000313" key="1">
    <source>
        <dbReference type="EMBL" id="RSL46429.1"/>
    </source>
</evidence>
<comment type="caution">
    <text evidence="1">The sequence shown here is derived from an EMBL/GenBank/DDBJ whole genome shotgun (WGS) entry which is preliminary data.</text>
</comment>
<dbReference type="EMBL" id="NKCI01000238">
    <property type="protein sequence ID" value="RSL46429.1"/>
    <property type="molecule type" value="Genomic_DNA"/>
</dbReference>
<evidence type="ECO:0000313" key="2">
    <source>
        <dbReference type="Proteomes" id="UP000288168"/>
    </source>
</evidence>
<dbReference type="OrthoDB" id="5049426at2759"/>
<reference evidence="1 2" key="1">
    <citation type="submission" date="2017-06" db="EMBL/GenBank/DDBJ databases">
        <title>Comparative genomic analysis of Ambrosia Fusariam Clade fungi.</title>
        <authorList>
            <person name="Stajich J.E."/>
            <person name="Carrillo J."/>
            <person name="Kijimoto T."/>
            <person name="Eskalen A."/>
            <person name="O'Donnell K."/>
            <person name="Kasson M."/>
        </authorList>
    </citation>
    <scope>NUCLEOTIDE SEQUENCE [LARGE SCALE GENOMIC DNA]</scope>
    <source>
        <strain evidence="1 2">NRRL62584</strain>
    </source>
</reference>
<organism evidence="1 2">
    <name type="scientific">Fusarium duplospermum</name>
    <dbReference type="NCBI Taxonomy" id="1325734"/>
    <lineage>
        <taxon>Eukaryota</taxon>
        <taxon>Fungi</taxon>
        <taxon>Dikarya</taxon>
        <taxon>Ascomycota</taxon>
        <taxon>Pezizomycotina</taxon>
        <taxon>Sordariomycetes</taxon>
        <taxon>Hypocreomycetidae</taxon>
        <taxon>Hypocreales</taxon>
        <taxon>Nectriaceae</taxon>
        <taxon>Fusarium</taxon>
        <taxon>Fusarium solani species complex</taxon>
    </lineage>
</organism>
<gene>
    <name evidence="1" type="ORF">CEP54_013851</name>
</gene>